<feature type="compositionally biased region" description="Basic and acidic residues" evidence="1">
    <location>
        <begin position="93"/>
        <end position="118"/>
    </location>
</feature>
<dbReference type="AlphaFoldDB" id="A0A834MN00"/>
<keyword evidence="3" id="KW-1185">Reference proteome</keyword>
<name>A0A834MN00_RHYFE</name>
<feature type="region of interest" description="Disordered" evidence="1">
    <location>
        <begin position="93"/>
        <end position="122"/>
    </location>
</feature>
<comment type="caution">
    <text evidence="2">The sequence shown here is derived from an EMBL/GenBank/DDBJ whole genome shotgun (WGS) entry which is preliminary data.</text>
</comment>
<protein>
    <submittedName>
        <fullName evidence="2">Uncharacterized protein</fullName>
    </submittedName>
</protein>
<dbReference type="EMBL" id="JAACXV010000065">
    <property type="protein sequence ID" value="KAF7284909.1"/>
    <property type="molecule type" value="Genomic_DNA"/>
</dbReference>
<accession>A0A834MN00</accession>
<evidence type="ECO:0000256" key="1">
    <source>
        <dbReference type="SAM" id="MobiDB-lite"/>
    </source>
</evidence>
<gene>
    <name evidence="2" type="ORF">GWI33_017390</name>
</gene>
<evidence type="ECO:0000313" key="3">
    <source>
        <dbReference type="Proteomes" id="UP000625711"/>
    </source>
</evidence>
<sequence>MNRCQTTLSRIINSTFSGGNQNDFVEKWCILKTENSLEKKKPFSLISNSTVSTINQNGTLHQLLPSNPPPAPGSFSHCCSDFFLHSLSARPDKAKGRNRERLREGPACRTESETERRTGSPLVTISPSRRQCVRVRHGAVDVVDVVAVGFADSATPEVEIIEVSGRKCDDLGRFGLGGGLVVVYLRVA</sequence>
<proteinExistence type="predicted"/>
<organism evidence="2 3">
    <name type="scientific">Rhynchophorus ferrugineus</name>
    <name type="common">Red palm weevil</name>
    <name type="synonym">Curculio ferrugineus</name>
    <dbReference type="NCBI Taxonomy" id="354439"/>
    <lineage>
        <taxon>Eukaryota</taxon>
        <taxon>Metazoa</taxon>
        <taxon>Ecdysozoa</taxon>
        <taxon>Arthropoda</taxon>
        <taxon>Hexapoda</taxon>
        <taxon>Insecta</taxon>
        <taxon>Pterygota</taxon>
        <taxon>Neoptera</taxon>
        <taxon>Endopterygota</taxon>
        <taxon>Coleoptera</taxon>
        <taxon>Polyphaga</taxon>
        <taxon>Cucujiformia</taxon>
        <taxon>Curculionidae</taxon>
        <taxon>Dryophthorinae</taxon>
        <taxon>Rhynchophorus</taxon>
    </lineage>
</organism>
<dbReference type="Proteomes" id="UP000625711">
    <property type="component" value="Unassembled WGS sequence"/>
</dbReference>
<reference evidence="2" key="1">
    <citation type="submission" date="2020-08" db="EMBL/GenBank/DDBJ databases">
        <title>Genome sequencing and assembly of the red palm weevil Rhynchophorus ferrugineus.</title>
        <authorList>
            <person name="Dias G.B."/>
            <person name="Bergman C.M."/>
            <person name="Manee M."/>
        </authorList>
    </citation>
    <scope>NUCLEOTIDE SEQUENCE</scope>
    <source>
        <strain evidence="2">AA-2017</strain>
        <tissue evidence="2">Whole larva</tissue>
    </source>
</reference>
<evidence type="ECO:0000313" key="2">
    <source>
        <dbReference type="EMBL" id="KAF7284909.1"/>
    </source>
</evidence>